<reference evidence="1" key="1">
    <citation type="submission" date="2015-01" db="EMBL/GenBank/DDBJ databases">
        <title>The Genome Sequence of Cryptococcus gattii CA1280.</title>
        <authorList>
            <consortium name="The Broad Institute Genomics Platform"/>
            <person name="Cuomo C."/>
            <person name="Litvintseva A."/>
            <person name="Chen Y."/>
            <person name="Heitman J."/>
            <person name="Sun S."/>
            <person name="Springer D."/>
            <person name="Dromer F."/>
            <person name="Young S."/>
            <person name="Zeng Q."/>
            <person name="Gargeya S."/>
            <person name="Abouelleil A."/>
            <person name="Alvarado L."/>
            <person name="Chapman S.B."/>
            <person name="Gainer-Dewar J."/>
            <person name="Goldberg J."/>
            <person name="Griggs A."/>
            <person name="Gujja S."/>
            <person name="Hansen M."/>
            <person name="Howarth C."/>
            <person name="Imamovic A."/>
            <person name="Larimer J."/>
            <person name="Murphy C."/>
            <person name="Naylor J."/>
            <person name="Pearson M."/>
            <person name="Priest M."/>
            <person name="Roberts A."/>
            <person name="Saif S."/>
            <person name="Shea T."/>
            <person name="Sykes S."/>
            <person name="Wortman J."/>
            <person name="Nusbaum C."/>
            <person name="Birren B."/>
        </authorList>
    </citation>
    <scope>NUCLEOTIDE SEQUENCE [LARGE SCALE GENOMIC DNA]</scope>
    <source>
        <strain evidence="1">CA1280</strain>
    </source>
</reference>
<accession>A0A0D0VMT1</accession>
<evidence type="ECO:0000313" key="1">
    <source>
        <dbReference type="EMBL" id="KIR48586.1"/>
    </source>
</evidence>
<gene>
    <name evidence="1" type="ORF">I312_02437</name>
</gene>
<dbReference type="EMBL" id="KN847977">
    <property type="protein sequence ID" value="KIR48586.1"/>
    <property type="molecule type" value="Genomic_DNA"/>
</dbReference>
<dbReference type="AlphaFoldDB" id="A0A0D0VMT1"/>
<dbReference type="HOGENOM" id="CLU_839427_0_0_1"/>
<proteinExistence type="predicted"/>
<dbReference type="OrthoDB" id="2124108at2759"/>
<sequence length="329" mass="36208">MTSEANSSNYFAVALSDDQQAIQSQEAASLAPDEHEQLDTTTSIRALRIAAAVERSKTEYKPEHAYTERLWLQPGSYKSQRPATNSQVDRQKLGTCDISKCIAHETEYMASSLYFADPPDYQGALDLVLLKFDPSPKAKSLGGLSRELLDIGMKSAVKCGDKISAKNLADSSKSIWKGQFAGIAASAADAYMSAGLYQDAVKPLIISMSVFGIHYPIAYRLSKALKAVQEEREGRLTATSYFQQLVDRAVEWRKQAFQRPIFSDEEGVTKSQVVKLDDDELAGQVLDTHAVALELCLDSEGEKALEGSWKRLSKGLDVDVQPEVSVREL</sequence>
<protein>
    <submittedName>
        <fullName evidence="1">Uncharacterized protein</fullName>
    </submittedName>
</protein>
<name>A0A0D0VMT1_CRYGA</name>
<organism evidence="1">
    <name type="scientific">Cryptococcus bacillisporus CA1280</name>
    <dbReference type="NCBI Taxonomy" id="1296109"/>
    <lineage>
        <taxon>Eukaryota</taxon>
        <taxon>Fungi</taxon>
        <taxon>Dikarya</taxon>
        <taxon>Basidiomycota</taxon>
        <taxon>Agaricomycotina</taxon>
        <taxon>Tremellomycetes</taxon>
        <taxon>Tremellales</taxon>
        <taxon>Cryptococcaceae</taxon>
        <taxon>Cryptococcus</taxon>
        <taxon>Cryptococcus gattii species complex</taxon>
    </lineage>
</organism>